<dbReference type="GO" id="GO:0034388">
    <property type="term" value="C:Pwp2p-containing subcomplex of 90S preribosome"/>
    <property type="evidence" value="ECO:0007669"/>
    <property type="project" value="TreeGrafter"/>
</dbReference>
<dbReference type="PANTHER" id="PTHR18359:SF0">
    <property type="entry name" value="U3 SMALL NUCLEOLAR RNA-ASSOCIATED PROTEIN 18 HOMOLOG"/>
    <property type="match status" value="1"/>
</dbReference>
<dbReference type="OrthoDB" id="1935146at2759"/>
<evidence type="ECO:0000256" key="3">
    <source>
        <dbReference type="ARBA" id="ARBA00022574"/>
    </source>
</evidence>
<dbReference type="STRING" id="6205.A0A0R3X823"/>
<evidence type="ECO:0000313" key="8">
    <source>
        <dbReference type="WBParaSite" id="TTAC_0000969801-mRNA-1"/>
    </source>
</evidence>
<proteinExistence type="predicted"/>
<protein>
    <submittedName>
        <fullName evidence="8">WD_REPEATS_REGION domain-containing protein</fullName>
    </submittedName>
</protein>
<reference evidence="6 7" key="2">
    <citation type="submission" date="2018-11" db="EMBL/GenBank/DDBJ databases">
        <authorList>
            <consortium name="Pathogen Informatics"/>
        </authorList>
    </citation>
    <scope>NUCLEOTIDE SEQUENCE [LARGE SCALE GENOMIC DNA]</scope>
</reference>
<name>A0A0R3X823_HYDTA</name>
<sequence length="355" mass="39209">MKSDESVAMDTVSTERLYAVCREDVHEFLDNDVAMTRLSDANMERLSCGSLTSVEFNRAYRVVMTTSVDTTMSLFTLGSSGSHLLADFVFEKFPISAAKFTCRGEKVVLTGRRHYFKVYDLSSNKESHPIVPLSTHYEEKIDSVQISPISDVAAFSGSEGVYLVDLRTFEKTATARVSGTVVSHCFAQDGDILNAFSSDGSVFMFDLRYNARPMRRWNDYGYTGGCSLATSHNSKFIACGSESGYVNIYAWEAVMTSSTRCPKPLKSVGNLTTAVDQLLFHPSDQLLYMSSSLQSAAARLVGQPFYGRGLPTLHCLHQDSWFSSRFASDGFFKTIICNVDAAHSTGAVLNHQLDD</sequence>
<dbReference type="InterPro" id="IPR036322">
    <property type="entry name" value="WD40_repeat_dom_sf"/>
</dbReference>
<comment type="subcellular location">
    <subcellularLocation>
        <location evidence="1">Nucleus</location>
        <location evidence="1">Nucleolus</location>
    </subcellularLocation>
</comment>
<organism evidence="8">
    <name type="scientific">Hydatigena taeniaeformis</name>
    <name type="common">Feline tapeworm</name>
    <name type="synonym">Taenia taeniaeformis</name>
    <dbReference type="NCBI Taxonomy" id="6205"/>
    <lineage>
        <taxon>Eukaryota</taxon>
        <taxon>Metazoa</taxon>
        <taxon>Spiralia</taxon>
        <taxon>Lophotrochozoa</taxon>
        <taxon>Platyhelminthes</taxon>
        <taxon>Cestoda</taxon>
        <taxon>Eucestoda</taxon>
        <taxon>Cyclophyllidea</taxon>
        <taxon>Taeniidae</taxon>
        <taxon>Hydatigera</taxon>
    </lineage>
</organism>
<dbReference type="PANTHER" id="PTHR18359">
    <property type="entry name" value="WD-REPEAT PROTEIN-RELATED"/>
    <property type="match status" value="1"/>
</dbReference>
<dbReference type="GO" id="GO:0006364">
    <property type="term" value="P:rRNA processing"/>
    <property type="evidence" value="ECO:0007669"/>
    <property type="project" value="UniProtKB-KW"/>
</dbReference>
<evidence type="ECO:0000313" key="7">
    <source>
        <dbReference type="Proteomes" id="UP000274429"/>
    </source>
</evidence>
<dbReference type="Gene3D" id="2.130.10.10">
    <property type="entry name" value="YVTN repeat-like/Quinoprotein amine dehydrogenase"/>
    <property type="match status" value="1"/>
</dbReference>
<keyword evidence="7" id="KW-1185">Reference proteome</keyword>
<gene>
    <name evidence="6" type="ORF">TTAC_LOCUS9683</name>
</gene>
<keyword evidence="5" id="KW-0539">Nucleus</keyword>
<evidence type="ECO:0000256" key="4">
    <source>
        <dbReference type="ARBA" id="ARBA00022737"/>
    </source>
</evidence>
<accession>A0A0R3X823</accession>
<dbReference type="InterPro" id="IPR045161">
    <property type="entry name" value="Utp18"/>
</dbReference>
<keyword evidence="4" id="KW-0677">Repeat</keyword>
<dbReference type="InterPro" id="IPR015943">
    <property type="entry name" value="WD40/YVTN_repeat-like_dom_sf"/>
</dbReference>
<evidence type="ECO:0000256" key="1">
    <source>
        <dbReference type="ARBA" id="ARBA00004604"/>
    </source>
</evidence>
<keyword evidence="2" id="KW-0698">rRNA processing</keyword>
<dbReference type="EMBL" id="UYWX01020979">
    <property type="protein sequence ID" value="VDM34576.1"/>
    <property type="molecule type" value="Genomic_DNA"/>
</dbReference>
<dbReference type="SUPFAM" id="SSF50978">
    <property type="entry name" value="WD40 repeat-like"/>
    <property type="match status" value="1"/>
</dbReference>
<keyword evidence="3" id="KW-0853">WD repeat</keyword>
<evidence type="ECO:0000313" key="6">
    <source>
        <dbReference type="EMBL" id="VDM34576.1"/>
    </source>
</evidence>
<dbReference type="GO" id="GO:0032040">
    <property type="term" value="C:small-subunit processome"/>
    <property type="evidence" value="ECO:0007669"/>
    <property type="project" value="TreeGrafter"/>
</dbReference>
<dbReference type="AlphaFoldDB" id="A0A0R3X823"/>
<dbReference type="WBParaSite" id="TTAC_0000969801-mRNA-1">
    <property type="protein sequence ID" value="TTAC_0000969801-mRNA-1"/>
    <property type="gene ID" value="TTAC_0000969801"/>
</dbReference>
<reference evidence="8" key="1">
    <citation type="submission" date="2017-02" db="UniProtKB">
        <authorList>
            <consortium name="WormBaseParasite"/>
        </authorList>
    </citation>
    <scope>IDENTIFICATION</scope>
</reference>
<evidence type="ECO:0000256" key="5">
    <source>
        <dbReference type="ARBA" id="ARBA00023242"/>
    </source>
</evidence>
<dbReference type="Proteomes" id="UP000274429">
    <property type="component" value="Unassembled WGS sequence"/>
</dbReference>
<evidence type="ECO:0000256" key="2">
    <source>
        <dbReference type="ARBA" id="ARBA00022552"/>
    </source>
</evidence>